<comment type="caution">
    <text evidence="1">The sequence shown here is derived from an EMBL/GenBank/DDBJ whole genome shotgun (WGS) entry which is preliminary data.</text>
</comment>
<gene>
    <name evidence="1" type="ORF">LZ016_13725</name>
</gene>
<name>A0ABS9VQC5_9SPHN</name>
<dbReference type="EMBL" id="JAKZHW010000002">
    <property type="protein sequence ID" value="MCH8617152.1"/>
    <property type="molecule type" value="Genomic_DNA"/>
</dbReference>
<accession>A0ABS9VQC5</accession>
<evidence type="ECO:0000313" key="2">
    <source>
        <dbReference type="Proteomes" id="UP001203058"/>
    </source>
</evidence>
<keyword evidence="2" id="KW-1185">Reference proteome</keyword>
<reference evidence="1 2" key="1">
    <citation type="submission" date="2022-03" db="EMBL/GenBank/DDBJ databases">
        <authorList>
            <person name="Jo J.-H."/>
            <person name="Im W.-T."/>
        </authorList>
    </citation>
    <scope>NUCLEOTIDE SEQUENCE [LARGE SCALE GENOMIC DNA]</scope>
    <source>
        <strain evidence="1 2">SM33</strain>
    </source>
</reference>
<protein>
    <submittedName>
        <fullName evidence="1">Uncharacterized protein</fullName>
    </submittedName>
</protein>
<organism evidence="1 2">
    <name type="scientific">Sphingomonas telluris</name>
    <dbReference type="NCBI Taxonomy" id="2907998"/>
    <lineage>
        <taxon>Bacteria</taxon>
        <taxon>Pseudomonadati</taxon>
        <taxon>Pseudomonadota</taxon>
        <taxon>Alphaproteobacteria</taxon>
        <taxon>Sphingomonadales</taxon>
        <taxon>Sphingomonadaceae</taxon>
        <taxon>Sphingomonas</taxon>
    </lineage>
</organism>
<sequence>MIARVRDELVTINGETMTKYELAVRSVIAQTVKSGKPRDLKVLLDLLGQYGAMPQVEAAEEARAQGQAVAQKLMDYFNKTNDIDPLDATAVDRLNELETRLVLGCAHCGPKLRDNWKTADYRARLERYGGSSIHKSVLNSRPEGKSG</sequence>
<proteinExistence type="predicted"/>
<dbReference type="Proteomes" id="UP001203058">
    <property type="component" value="Unassembled WGS sequence"/>
</dbReference>
<evidence type="ECO:0000313" key="1">
    <source>
        <dbReference type="EMBL" id="MCH8617152.1"/>
    </source>
</evidence>